<gene>
    <name evidence="9" type="primary">radC</name>
    <name evidence="9" type="ORF">IMF26_08060</name>
</gene>
<dbReference type="InterPro" id="IPR046778">
    <property type="entry name" value="UPF0758_N"/>
</dbReference>
<evidence type="ECO:0000259" key="8">
    <source>
        <dbReference type="PROSITE" id="PS50249"/>
    </source>
</evidence>
<evidence type="ECO:0000256" key="4">
    <source>
        <dbReference type="ARBA" id="ARBA00022801"/>
    </source>
</evidence>
<evidence type="ECO:0000256" key="5">
    <source>
        <dbReference type="ARBA" id="ARBA00022833"/>
    </source>
</evidence>
<dbReference type="CDD" id="cd08071">
    <property type="entry name" value="MPN_DUF2466"/>
    <property type="match status" value="1"/>
</dbReference>
<dbReference type="GO" id="GO:0006508">
    <property type="term" value="P:proteolysis"/>
    <property type="evidence" value="ECO:0007669"/>
    <property type="project" value="UniProtKB-KW"/>
</dbReference>
<dbReference type="PANTHER" id="PTHR30471:SF3">
    <property type="entry name" value="UPF0758 PROTEIN YEES-RELATED"/>
    <property type="match status" value="1"/>
</dbReference>
<dbReference type="PROSITE" id="PS01302">
    <property type="entry name" value="UPF0758"/>
    <property type="match status" value="1"/>
</dbReference>
<dbReference type="Pfam" id="PF04002">
    <property type="entry name" value="RadC"/>
    <property type="match status" value="1"/>
</dbReference>
<dbReference type="Gene3D" id="3.40.140.10">
    <property type="entry name" value="Cytidine Deaminase, domain 2"/>
    <property type="match status" value="1"/>
</dbReference>
<proteinExistence type="inferred from homology"/>
<comment type="similarity">
    <text evidence="1 7">Belongs to the UPF0758 family.</text>
</comment>
<evidence type="ECO:0000256" key="7">
    <source>
        <dbReference type="RuleBase" id="RU003797"/>
    </source>
</evidence>
<dbReference type="GO" id="GO:0008237">
    <property type="term" value="F:metallopeptidase activity"/>
    <property type="evidence" value="ECO:0007669"/>
    <property type="project" value="UniProtKB-KW"/>
</dbReference>
<dbReference type="NCBIfam" id="NF000642">
    <property type="entry name" value="PRK00024.1"/>
    <property type="match status" value="1"/>
</dbReference>
<dbReference type="SUPFAM" id="SSF47781">
    <property type="entry name" value="RuvA domain 2-like"/>
    <property type="match status" value="1"/>
</dbReference>
<dbReference type="GO" id="GO:0046872">
    <property type="term" value="F:metal ion binding"/>
    <property type="evidence" value="ECO:0007669"/>
    <property type="project" value="UniProtKB-KW"/>
</dbReference>
<evidence type="ECO:0000256" key="6">
    <source>
        <dbReference type="ARBA" id="ARBA00023049"/>
    </source>
</evidence>
<dbReference type="PANTHER" id="PTHR30471">
    <property type="entry name" value="DNA REPAIR PROTEIN RADC"/>
    <property type="match status" value="1"/>
</dbReference>
<evidence type="ECO:0000256" key="2">
    <source>
        <dbReference type="ARBA" id="ARBA00022670"/>
    </source>
</evidence>
<dbReference type="AlphaFoldDB" id="A0AAT9LCT6"/>
<keyword evidence="2" id="KW-0645">Protease</keyword>
<keyword evidence="6" id="KW-0482">Metalloprotease</keyword>
<dbReference type="InterPro" id="IPR010994">
    <property type="entry name" value="RuvA_2-like"/>
</dbReference>
<evidence type="ECO:0000256" key="1">
    <source>
        <dbReference type="ARBA" id="ARBA00010243"/>
    </source>
</evidence>
<dbReference type="InterPro" id="IPR001405">
    <property type="entry name" value="UPF0758"/>
</dbReference>
<keyword evidence="4" id="KW-0378">Hydrolase</keyword>
<feature type="domain" description="MPN" evidence="8">
    <location>
        <begin position="109"/>
        <end position="231"/>
    </location>
</feature>
<dbReference type="NCBIfam" id="TIGR00608">
    <property type="entry name" value="radc"/>
    <property type="match status" value="1"/>
</dbReference>
<evidence type="ECO:0000313" key="9">
    <source>
        <dbReference type="EMBL" id="QUL98013.1"/>
    </source>
</evidence>
<dbReference type="InterPro" id="IPR020891">
    <property type="entry name" value="UPF0758_CS"/>
</dbReference>
<keyword evidence="3" id="KW-0479">Metal-binding</keyword>
<accession>A0AAT9LCT6</accession>
<sequence length="235" mass="26281">MTIKDWPEHEKPRERLFRLGPGALSDAEILAILLGTGNSKETALDVAKSLLCWGEVHYGPGLKFLKEASIEEIMSLSGIGPVKAARLKAALEVTRRLNRDGDTVEKTVQVRHGKDVYQFMRSEMEDLDREHFYILMLNVRNQVTCKELISVGSLDTSIVHPREIFKNCIKKSAAGIILVHNHPSGDATPSDDDLKITKRLVDAGKILGIYVLDHVVIGRGQYVSMREACSGWFTW</sequence>
<dbReference type="PROSITE" id="PS50249">
    <property type="entry name" value="MPN"/>
    <property type="match status" value="1"/>
</dbReference>
<protein>
    <submittedName>
        <fullName evidence="9">DNA repair protein RadC</fullName>
    </submittedName>
</protein>
<keyword evidence="5" id="KW-0862">Zinc</keyword>
<evidence type="ECO:0000256" key="3">
    <source>
        <dbReference type="ARBA" id="ARBA00022723"/>
    </source>
</evidence>
<organism evidence="9">
    <name type="scientific">Candidatus Fermentithermobacillus carboniphilus</name>
    <dbReference type="NCBI Taxonomy" id="3085328"/>
    <lineage>
        <taxon>Bacteria</taxon>
        <taxon>Bacillati</taxon>
        <taxon>Bacillota</taxon>
        <taxon>Candidatus Fermentithermobacillia</taxon>
        <taxon>Candidatus Fermentithermobacillales</taxon>
        <taxon>Candidatus Fermentithermobacillaceae</taxon>
        <taxon>Candidatus Fermentithermobacillus</taxon>
    </lineage>
</organism>
<reference evidence="9" key="1">
    <citation type="submission" date="2020-10" db="EMBL/GenBank/DDBJ databases">
        <authorList>
            <person name="Kadnikov V."/>
            <person name="Beletsky A.V."/>
            <person name="Mardanov A.V."/>
            <person name="Karnachuk O.V."/>
            <person name="Ravin N.V."/>
        </authorList>
    </citation>
    <scope>NUCLEOTIDE SEQUENCE</scope>
    <source>
        <strain evidence="9">Bu02</strain>
    </source>
</reference>
<dbReference type="InterPro" id="IPR025657">
    <property type="entry name" value="RadC_JAB"/>
</dbReference>
<dbReference type="KEGG" id="fcz:IMF26_08060"/>
<dbReference type="EMBL" id="CP062796">
    <property type="protein sequence ID" value="QUL98013.1"/>
    <property type="molecule type" value="Genomic_DNA"/>
</dbReference>
<name>A0AAT9LCT6_9FIRM</name>
<dbReference type="InterPro" id="IPR037518">
    <property type="entry name" value="MPN"/>
</dbReference>
<reference evidence="9" key="2">
    <citation type="journal article" date="2023" name="Biology">
        <title>Prokaryotic Life Associated with Coal-Fire Gas Vents Revealed by Metagenomics.</title>
        <authorList>
            <person name="Kadnikov V.V."/>
            <person name="Mardanov A.V."/>
            <person name="Beletsky A.V."/>
            <person name="Karnachuk O.V."/>
            <person name="Ravin N.V."/>
        </authorList>
    </citation>
    <scope>NUCLEOTIDE SEQUENCE</scope>
    <source>
        <strain evidence="9">Bu02</strain>
    </source>
</reference>
<dbReference type="Pfam" id="PF20582">
    <property type="entry name" value="UPF0758_N"/>
    <property type="match status" value="1"/>
</dbReference>